<feature type="domain" description="Glycosyltransferase 2-like" evidence="1">
    <location>
        <begin position="11"/>
        <end position="129"/>
    </location>
</feature>
<reference evidence="2 3" key="1">
    <citation type="submission" date="2017-10" db="EMBL/GenBank/DDBJ databases">
        <title>Sequencing the genomes of 1000 actinobacteria strains.</title>
        <authorList>
            <person name="Klenk H.-P."/>
        </authorList>
    </citation>
    <scope>NUCLEOTIDE SEQUENCE [LARGE SCALE GENOMIC DNA]</scope>
    <source>
        <strain evidence="2 3">DSM 18966</strain>
    </source>
</reference>
<dbReference type="AlphaFoldDB" id="A0A2A9E0W7"/>
<evidence type="ECO:0000313" key="3">
    <source>
        <dbReference type="Proteomes" id="UP000225548"/>
    </source>
</evidence>
<dbReference type="Gene3D" id="3.90.550.10">
    <property type="entry name" value="Spore Coat Polysaccharide Biosynthesis Protein SpsA, Chain A"/>
    <property type="match status" value="1"/>
</dbReference>
<name>A0A2A9E0W7_9MICO</name>
<dbReference type="GO" id="GO:0016740">
    <property type="term" value="F:transferase activity"/>
    <property type="evidence" value="ECO:0007669"/>
    <property type="project" value="UniProtKB-KW"/>
</dbReference>
<dbReference type="Proteomes" id="UP000225548">
    <property type="component" value="Unassembled WGS sequence"/>
</dbReference>
<dbReference type="PANTHER" id="PTHR43630">
    <property type="entry name" value="POLY-BETA-1,6-N-ACETYL-D-GLUCOSAMINE SYNTHASE"/>
    <property type="match status" value="1"/>
</dbReference>
<dbReference type="SUPFAM" id="SSF53448">
    <property type="entry name" value="Nucleotide-diphospho-sugar transferases"/>
    <property type="match status" value="1"/>
</dbReference>
<comment type="caution">
    <text evidence="2">The sequence shown here is derived from an EMBL/GenBank/DDBJ whole genome shotgun (WGS) entry which is preliminary data.</text>
</comment>
<evidence type="ECO:0000259" key="1">
    <source>
        <dbReference type="Pfam" id="PF00535"/>
    </source>
</evidence>
<proteinExistence type="predicted"/>
<dbReference type="InterPro" id="IPR001173">
    <property type="entry name" value="Glyco_trans_2-like"/>
</dbReference>
<organism evidence="2 3">
    <name type="scientific">Sanguibacter antarcticus</name>
    <dbReference type="NCBI Taxonomy" id="372484"/>
    <lineage>
        <taxon>Bacteria</taxon>
        <taxon>Bacillati</taxon>
        <taxon>Actinomycetota</taxon>
        <taxon>Actinomycetes</taxon>
        <taxon>Micrococcales</taxon>
        <taxon>Sanguibacteraceae</taxon>
        <taxon>Sanguibacter</taxon>
    </lineage>
</organism>
<dbReference type="EMBL" id="PDJG01000001">
    <property type="protein sequence ID" value="PFG32221.1"/>
    <property type="molecule type" value="Genomic_DNA"/>
</dbReference>
<keyword evidence="2" id="KW-0808">Transferase</keyword>
<dbReference type="RefSeq" id="WP_098453624.1">
    <property type="nucleotide sequence ID" value="NZ_PDJG01000001.1"/>
</dbReference>
<dbReference type="Pfam" id="PF00535">
    <property type="entry name" value="Glycos_transf_2"/>
    <property type="match status" value="1"/>
</dbReference>
<evidence type="ECO:0000313" key="2">
    <source>
        <dbReference type="EMBL" id="PFG32221.1"/>
    </source>
</evidence>
<dbReference type="OrthoDB" id="9815923at2"/>
<sequence>MASTTATPTISAVLIVKDEEDVLEASLAALGWVDEIIVYDTGSTDSTRDLAGRHTPHVIEGYWDDDFGAARNRALEHATSEWALIVDADEIFEGDTAHLLRRLAADEANLFLVAVETVDGDTPRPEGPNVTARIFRRSEYRYAGRLHEQVVPIDPSTRPVLEPVLHVCIKHSGYTDAAIAKHDKRARNLTIAQRDLDEALARETPPVMLDILRTNLARALGMAGEHEASLALATVVRTNGVVPAVGLTDLAVSAVGSALALELDDVVDEWLTVWQHADSSPVWARATRVRILAGRGDLQGALDLLDQLPTTSVDSSGRRFHKHELSGIAVSALAATGRRRAAARAARESALAGYASVGPTILSRIFVQADRLDSYIRDLPDQVWREHAVWCVHEATPDSIAFLMAMAAVRPDDLTVLLCLAKIAPSLGLEDLAVSAAALRRVGLAEHCPLVTVSRSGDVEPQLRAIASAMAVGIYEDDRAVPGLEAALAAVAPQDEAELLRQLEIVTPGLVTAS</sequence>
<accession>A0A2A9E0W7</accession>
<dbReference type="CDD" id="cd02511">
    <property type="entry name" value="Beta4Glucosyltransferase"/>
    <property type="match status" value="1"/>
</dbReference>
<protein>
    <submittedName>
        <fullName evidence="2">Glycosyl transferase family 2</fullName>
    </submittedName>
</protein>
<dbReference type="PANTHER" id="PTHR43630:SF2">
    <property type="entry name" value="GLYCOSYLTRANSFERASE"/>
    <property type="match status" value="1"/>
</dbReference>
<gene>
    <name evidence="2" type="ORF">ATL42_0040</name>
</gene>
<dbReference type="InterPro" id="IPR029044">
    <property type="entry name" value="Nucleotide-diphossugar_trans"/>
</dbReference>
<keyword evidence="3" id="KW-1185">Reference proteome</keyword>